<dbReference type="Gene3D" id="2.40.160.40">
    <property type="entry name" value="monomeric porin ompg"/>
    <property type="match status" value="1"/>
</dbReference>
<protein>
    <submittedName>
        <fullName evidence="3">Outer membrane protein</fullName>
    </submittedName>
</protein>
<accession>A0A0F6B9M9</accession>
<dbReference type="InterPro" id="IPR053713">
    <property type="entry name" value="Bact_OM_Channel_sf"/>
</dbReference>
<dbReference type="PATRIC" id="fig|588858.6.peg.4426"/>
<dbReference type="GO" id="GO:0015288">
    <property type="term" value="F:porin activity"/>
    <property type="evidence" value="ECO:0007669"/>
    <property type="project" value="TreeGrafter"/>
</dbReference>
<dbReference type="Proteomes" id="UP000002695">
    <property type="component" value="Chromosome"/>
</dbReference>
<dbReference type="InterPro" id="IPR009331">
    <property type="entry name" value="Oligogalacturonate-sp_porin"/>
</dbReference>
<dbReference type="HOGENOM" id="CLU_081853_0_0_6"/>
<dbReference type="EMBL" id="CP001363">
    <property type="protein sequence ID" value="ACY91231.1"/>
    <property type="molecule type" value="Genomic_DNA"/>
</dbReference>
<evidence type="ECO:0000256" key="1">
    <source>
        <dbReference type="ARBA" id="ARBA00022729"/>
    </source>
</evidence>
<dbReference type="PANTHER" id="PTHR38105">
    <property type="entry name" value="OUTER MEMBRANE PROTEIN-RELATED-RELATED"/>
    <property type="match status" value="1"/>
</dbReference>
<name>A0A0F6B9M9_SALT1</name>
<dbReference type="RefSeq" id="WP_000378721.1">
    <property type="nucleotide sequence ID" value="NC_016856.1"/>
</dbReference>
<organism evidence="3 4">
    <name type="scientific">Salmonella typhimurium (strain 14028s / SGSC 2262)</name>
    <dbReference type="NCBI Taxonomy" id="588858"/>
    <lineage>
        <taxon>Bacteria</taxon>
        <taxon>Pseudomonadati</taxon>
        <taxon>Pseudomonadota</taxon>
        <taxon>Gammaproteobacteria</taxon>
        <taxon>Enterobacterales</taxon>
        <taxon>Enterobacteriaceae</taxon>
        <taxon>Salmonella</taxon>
    </lineage>
</organism>
<evidence type="ECO:0000256" key="2">
    <source>
        <dbReference type="SAM" id="SignalP"/>
    </source>
</evidence>
<dbReference type="Pfam" id="PF06178">
    <property type="entry name" value="KdgM"/>
    <property type="match status" value="1"/>
</dbReference>
<sequence>MDSVMRKSLFLLLPLVVTNAHAVYVDVRHEYLDDSKANYDRAYISHRFANGVGFAIEAISKSGGDDTNKAFNDLETQGNEYTISYQFKTGDVAWQPGFVLETGNGYSTYKPYFRATWTLNESWWVGARYRFEYVRRSSDIRDDDTINRMDVWAGYKWNNFDWTIEGIYKKADKYDLYDGGKDNYEYNFRTAYIIDQWSPFVEVGNVSVNSNSDERQTRFRVGIGYTF</sequence>
<dbReference type="BioCyc" id="SENT588858:STM14_RS21325-MONOMER"/>
<keyword evidence="1 2" id="KW-0732">Signal</keyword>
<gene>
    <name evidence="3" type="ordered locus">STM14_4874</name>
</gene>
<dbReference type="PANTHER" id="PTHR38105:SF5">
    <property type="entry name" value="OUTER MEMBRANE PROTEIN"/>
    <property type="match status" value="1"/>
</dbReference>
<proteinExistence type="predicted"/>
<evidence type="ECO:0000313" key="4">
    <source>
        <dbReference type="Proteomes" id="UP000002695"/>
    </source>
</evidence>
<dbReference type="SUPFAM" id="SSF56935">
    <property type="entry name" value="Porins"/>
    <property type="match status" value="1"/>
</dbReference>
<feature type="signal peptide" evidence="2">
    <location>
        <begin position="1"/>
        <end position="22"/>
    </location>
</feature>
<evidence type="ECO:0000313" key="3">
    <source>
        <dbReference type="EMBL" id="ACY91231.1"/>
    </source>
</evidence>
<dbReference type="GO" id="GO:0015772">
    <property type="term" value="P:oligosaccharide transport"/>
    <property type="evidence" value="ECO:0007669"/>
    <property type="project" value="TreeGrafter"/>
</dbReference>
<dbReference type="KEGG" id="seo:STM14_4874"/>
<keyword evidence="4" id="KW-1185">Reference proteome</keyword>
<dbReference type="GO" id="GO:0009279">
    <property type="term" value="C:cell outer membrane"/>
    <property type="evidence" value="ECO:0007669"/>
    <property type="project" value="TreeGrafter"/>
</dbReference>
<reference evidence="3 4" key="1">
    <citation type="journal article" date="2010" name="J. Bacteriol.">
        <title>Short-term signatures of evolutionary change in the Salmonella enterica serovar typhimurium 14028 genome.</title>
        <authorList>
            <person name="Jarvik T."/>
            <person name="Smillie C."/>
            <person name="Groisman E.A."/>
            <person name="Ochman H."/>
        </authorList>
    </citation>
    <scope>NUCLEOTIDE SEQUENCE [LARGE SCALE GENOMIC DNA]</scope>
    <source>
        <strain evidence="4">14028s / SGSC 2262</strain>
    </source>
</reference>
<dbReference type="SMR" id="A0A0F6B9M9"/>
<feature type="chain" id="PRO_5002500201" evidence="2">
    <location>
        <begin position="23"/>
        <end position="227"/>
    </location>
</feature>
<dbReference type="AlphaFoldDB" id="A0A0F6B9M9"/>